<organism evidence="14 15">
    <name type="scientific">Pan troglodytes</name>
    <name type="common">Chimpanzee</name>
    <dbReference type="NCBI Taxonomy" id="9598"/>
    <lineage>
        <taxon>Eukaryota</taxon>
        <taxon>Metazoa</taxon>
        <taxon>Chordata</taxon>
        <taxon>Craniata</taxon>
        <taxon>Vertebrata</taxon>
        <taxon>Euteleostomi</taxon>
        <taxon>Mammalia</taxon>
        <taxon>Eutheria</taxon>
        <taxon>Euarchontoglires</taxon>
        <taxon>Primates</taxon>
        <taxon>Haplorrhini</taxon>
        <taxon>Catarrhini</taxon>
        <taxon>Hominidae</taxon>
        <taxon>Pan</taxon>
    </lineage>
</organism>
<dbReference type="PROSITE" id="PS50157">
    <property type="entry name" value="ZINC_FINGER_C2H2_2"/>
    <property type="match status" value="9"/>
</dbReference>
<feature type="region of interest" description="Disordered" evidence="12">
    <location>
        <begin position="29"/>
        <end position="57"/>
    </location>
</feature>
<dbReference type="EMBL" id="AACZ04019663">
    <property type="status" value="NOT_ANNOTATED_CDS"/>
    <property type="molecule type" value="Genomic_DNA"/>
</dbReference>
<evidence type="ECO:0000313" key="14">
    <source>
        <dbReference type="Ensembl" id="ENSPTRP00000083991.1"/>
    </source>
</evidence>
<evidence type="ECO:0000256" key="2">
    <source>
        <dbReference type="ARBA" id="ARBA00006991"/>
    </source>
</evidence>
<keyword evidence="15" id="KW-1185">Reference proteome</keyword>
<evidence type="ECO:0000256" key="11">
    <source>
        <dbReference type="PROSITE-ProRule" id="PRU00042"/>
    </source>
</evidence>
<comment type="subcellular location">
    <subcellularLocation>
        <location evidence="1">Nucleus</location>
    </subcellularLocation>
</comment>
<keyword evidence="6" id="KW-0862">Zinc</keyword>
<evidence type="ECO:0000259" key="13">
    <source>
        <dbReference type="PROSITE" id="PS50157"/>
    </source>
</evidence>
<dbReference type="PaxDb" id="9598-ENSPTRP00000039507"/>
<feature type="region of interest" description="Disordered" evidence="12">
    <location>
        <begin position="284"/>
        <end position="330"/>
    </location>
</feature>
<evidence type="ECO:0000256" key="12">
    <source>
        <dbReference type="SAM" id="MobiDB-lite"/>
    </source>
</evidence>
<dbReference type="Ensembl" id="ENSPTRT00000105140.1">
    <property type="protein sequence ID" value="ENSPTRP00000083991.1"/>
    <property type="gene ID" value="ENSPTRG00000011044.5"/>
</dbReference>
<dbReference type="FunFam" id="3.30.160.60:FF:000145">
    <property type="entry name" value="Zinc finger protein 574"/>
    <property type="match status" value="1"/>
</dbReference>
<evidence type="ECO:0000256" key="1">
    <source>
        <dbReference type="ARBA" id="ARBA00004123"/>
    </source>
</evidence>
<dbReference type="GeneTree" id="ENSGT00940000161799"/>
<feature type="domain" description="C2H2-type" evidence="13">
    <location>
        <begin position="233"/>
        <end position="261"/>
    </location>
</feature>
<dbReference type="PANTHER" id="PTHR23234">
    <property type="entry name" value="ZNF44 PROTEIN"/>
    <property type="match status" value="1"/>
</dbReference>
<keyword evidence="7" id="KW-0805">Transcription regulation</keyword>
<dbReference type="PROSITE" id="PS00028">
    <property type="entry name" value="ZINC_FINGER_C2H2_1"/>
    <property type="match status" value="8"/>
</dbReference>
<keyword evidence="3" id="KW-0479">Metal-binding</keyword>
<dbReference type="AlphaFoldDB" id="A0A2I3T556"/>
<evidence type="ECO:0000256" key="3">
    <source>
        <dbReference type="ARBA" id="ARBA00022723"/>
    </source>
</evidence>
<feature type="domain" description="C2H2-type" evidence="13">
    <location>
        <begin position="176"/>
        <end position="203"/>
    </location>
</feature>
<keyword evidence="10" id="KW-0539">Nucleus</keyword>
<dbReference type="GO" id="GO:0008270">
    <property type="term" value="F:zinc ion binding"/>
    <property type="evidence" value="ECO:0007669"/>
    <property type="project" value="UniProtKB-KW"/>
</dbReference>
<comment type="similarity">
    <text evidence="2">Belongs to the krueppel C2H2-type zinc-finger protein family.</text>
</comment>
<name>A0A2I3T556_PANTR</name>
<keyword evidence="9" id="KW-0804">Transcription</keyword>
<feature type="compositionally biased region" description="Low complexity" evidence="12">
    <location>
        <begin position="304"/>
        <end position="329"/>
    </location>
</feature>
<feature type="domain" description="C2H2-type" evidence="13">
    <location>
        <begin position="92"/>
        <end position="119"/>
    </location>
</feature>
<dbReference type="FunFam" id="3.30.160.60:FF:000788">
    <property type="entry name" value="Zinc finger protein 574"/>
    <property type="match status" value="1"/>
</dbReference>
<dbReference type="Proteomes" id="UP000002277">
    <property type="component" value="Chromosome 19"/>
</dbReference>
<reference evidence="14" key="3">
    <citation type="submission" date="2025-09" db="UniProtKB">
        <authorList>
            <consortium name="Ensembl"/>
        </authorList>
    </citation>
    <scope>IDENTIFICATION</scope>
</reference>
<feature type="domain" description="C2H2-type" evidence="13">
    <location>
        <begin position="204"/>
        <end position="232"/>
    </location>
</feature>
<protein>
    <submittedName>
        <fullName evidence="14">Zinc finger protein 574</fullName>
    </submittedName>
</protein>
<feature type="domain" description="C2H2-type" evidence="13">
    <location>
        <begin position="63"/>
        <end position="91"/>
    </location>
</feature>
<keyword evidence="8" id="KW-0238">DNA-binding</keyword>
<sequence>MSMWEDLCQPYQVPLSPAYSWVPPEEPVIGFPEPAPAETGEPEAPEPPVSEETSAGPAAPGTYRCLLCSREFGKALQLTRHQRFVHRLERRHKCSICGKMFKKKSHVRNHLRTHTGERPFPCPDCSKPFNSPANLARHRLTHTGERPYRCGDCGKAFTQSSTLRQHRLVHAQHFPYRCQECGVRFHRPYRLLMHRYHHTGEYPYKCRECPRSFLLRRLLEVHQLVVHAGRQPHRCPSCGAAFPSSLRLREHRCAAAAAQAPRRFECGTCGKKVGSAARLQAHEAAHAAAGPGEVLAKEPPAPRAPRATRAPVASPAALGSTATASPAAPARRRGLECSECKKLFSTETSLQVHRRIHTGERPYPCPDCGKVSGPLPVKCVARPLPSPCAWQNIAASTQANDPTPALTVARATAPSPTSGSTARPISSSIRQLCGSSWQRRRLPLAWPSWRLLWRRYPWWKPLRSTLWPRLRGSRSVADSARLPLWHLHALLLKALQHPLKHLYILCPFLFPSPPPCRF</sequence>
<gene>
    <name evidence="14 16" type="primary">ZNF574</name>
</gene>
<evidence type="ECO:0000256" key="7">
    <source>
        <dbReference type="ARBA" id="ARBA00023015"/>
    </source>
</evidence>
<dbReference type="SMART" id="SM00355">
    <property type="entry name" value="ZnF_C2H2"/>
    <property type="match status" value="9"/>
</dbReference>
<proteinExistence type="inferred from homology"/>
<dbReference type="GO" id="GO:0005634">
    <property type="term" value="C:nucleus"/>
    <property type="evidence" value="ECO:0007669"/>
    <property type="project" value="UniProtKB-SubCell"/>
</dbReference>
<dbReference type="Pfam" id="PF00096">
    <property type="entry name" value="zf-C2H2"/>
    <property type="match status" value="3"/>
</dbReference>
<dbReference type="FunFam" id="3.30.160.60:FF:001184">
    <property type="entry name" value="zinc finger protein 574"/>
    <property type="match status" value="1"/>
</dbReference>
<dbReference type="PANTHER" id="PTHR23234:SF10">
    <property type="entry name" value="RIKEN CDNA 6720489N17 GENE-RELATED"/>
    <property type="match status" value="1"/>
</dbReference>
<evidence type="ECO:0000256" key="10">
    <source>
        <dbReference type="ARBA" id="ARBA00023242"/>
    </source>
</evidence>
<evidence type="ECO:0000256" key="8">
    <source>
        <dbReference type="ARBA" id="ARBA00023125"/>
    </source>
</evidence>
<accession>A0A2I3T556</accession>
<dbReference type="InterPro" id="IPR036236">
    <property type="entry name" value="Znf_C2H2_sf"/>
</dbReference>
<dbReference type="InterPro" id="IPR013087">
    <property type="entry name" value="Znf_C2H2_type"/>
</dbReference>
<dbReference type="InterPro" id="IPR050758">
    <property type="entry name" value="Znf_C2H2-type"/>
</dbReference>
<feature type="domain" description="C2H2-type" evidence="13">
    <location>
        <begin position="120"/>
        <end position="147"/>
    </location>
</feature>
<evidence type="ECO:0000313" key="15">
    <source>
        <dbReference type="Proteomes" id="UP000002277"/>
    </source>
</evidence>
<dbReference type="FunFam" id="3.30.160.60:FF:001231">
    <property type="entry name" value="Zinc finger protein 574"/>
    <property type="match status" value="1"/>
</dbReference>
<feature type="domain" description="C2H2-type" evidence="13">
    <location>
        <begin position="264"/>
        <end position="291"/>
    </location>
</feature>
<reference evidence="14" key="2">
    <citation type="submission" date="2025-08" db="UniProtKB">
        <authorList>
            <consortium name="Ensembl"/>
        </authorList>
    </citation>
    <scope>IDENTIFICATION</scope>
</reference>
<feature type="domain" description="C2H2-type" evidence="13">
    <location>
        <begin position="335"/>
        <end position="362"/>
    </location>
</feature>
<evidence type="ECO:0000256" key="6">
    <source>
        <dbReference type="ARBA" id="ARBA00022833"/>
    </source>
</evidence>
<dbReference type="GO" id="GO:0003677">
    <property type="term" value="F:DNA binding"/>
    <property type="evidence" value="ECO:0007669"/>
    <property type="project" value="UniProtKB-KW"/>
</dbReference>
<dbReference type="FunFam" id="3.30.160.60:FF:000381">
    <property type="entry name" value="zinc finger protein 574"/>
    <property type="match status" value="1"/>
</dbReference>
<dbReference type="VGNC" id="VGNC:11512">
    <property type="gene designation" value="ZNF574"/>
</dbReference>
<dbReference type="Pfam" id="PF13912">
    <property type="entry name" value="zf-C2H2_6"/>
    <property type="match status" value="3"/>
</dbReference>
<reference evidence="14 15" key="1">
    <citation type="journal article" date="2005" name="Nature">
        <title>Initial sequence of the chimpanzee genome and comparison with the human genome.</title>
        <authorList>
            <consortium name="Chimpanzee sequencing and analysis consortium"/>
        </authorList>
    </citation>
    <scope>NUCLEOTIDE SEQUENCE [LARGE SCALE GENOMIC DNA]</scope>
</reference>
<dbReference type="Gene3D" id="3.30.160.60">
    <property type="entry name" value="Classic Zinc Finger"/>
    <property type="match status" value="7"/>
</dbReference>
<evidence type="ECO:0000256" key="9">
    <source>
        <dbReference type="ARBA" id="ARBA00023163"/>
    </source>
</evidence>
<dbReference type="SUPFAM" id="SSF57667">
    <property type="entry name" value="beta-beta-alpha zinc fingers"/>
    <property type="match status" value="6"/>
</dbReference>
<keyword evidence="5 11" id="KW-0863">Zinc-finger</keyword>
<evidence type="ECO:0000313" key="16">
    <source>
        <dbReference type="VGNC" id="VGNC:11512"/>
    </source>
</evidence>
<evidence type="ECO:0000256" key="5">
    <source>
        <dbReference type="ARBA" id="ARBA00022771"/>
    </source>
</evidence>
<feature type="domain" description="C2H2-type" evidence="13">
    <location>
        <begin position="148"/>
        <end position="175"/>
    </location>
</feature>
<keyword evidence="4" id="KW-0677">Repeat</keyword>
<dbReference type="Bgee" id="ENSPTRG00000011044">
    <property type="expression patterns" value="Expressed in testis and 21 other cell types or tissues"/>
</dbReference>
<evidence type="ECO:0000256" key="4">
    <source>
        <dbReference type="ARBA" id="ARBA00022737"/>
    </source>
</evidence>